<dbReference type="Proteomes" id="UP001161757">
    <property type="component" value="Unassembled WGS sequence"/>
</dbReference>
<sequence>MGHLSSHTELSKLDLKWRGVVVRMITAIPVYGNEPDGTEAIEHLAYGCSVDDALMEELLVVMGVYPNDPTTHKQIHKAGTCGIHRPNFIEFFRMMTASRTARN</sequence>
<name>A0AAN6IWB8_EXODE</name>
<proteinExistence type="predicted"/>
<reference evidence="1" key="1">
    <citation type="submission" date="2023-01" db="EMBL/GenBank/DDBJ databases">
        <title>Exophiala dermititidis isolated from Cystic Fibrosis Patient.</title>
        <authorList>
            <person name="Kurbessoian T."/>
            <person name="Crocker A."/>
            <person name="Murante D."/>
            <person name="Hogan D.A."/>
            <person name="Stajich J.E."/>
        </authorList>
    </citation>
    <scope>NUCLEOTIDE SEQUENCE</scope>
    <source>
        <strain evidence="1">Ex8</strain>
    </source>
</reference>
<gene>
    <name evidence="1" type="ORF">HRR80_003100</name>
</gene>
<organism evidence="1 2">
    <name type="scientific">Exophiala dermatitidis</name>
    <name type="common">Black yeast-like fungus</name>
    <name type="synonym">Wangiella dermatitidis</name>
    <dbReference type="NCBI Taxonomy" id="5970"/>
    <lineage>
        <taxon>Eukaryota</taxon>
        <taxon>Fungi</taxon>
        <taxon>Dikarya</taxon>
        <taxon>Ascomycota</taxon>
        <taxon>Pezizomycotina</taxon>
        <taxon>Eurotiomycetes</taxon>
        <taxon>Chaetothyriomycetidae</taxon>
        <taxon>Chaetothyriales</taxon>
        <taxon>Herpotrichiellaceae</taxon>
        <taxon>Exophiala</taxon>
    </lineage>
</organism>
<accession>A0AAN6IWB8</accession>
<dbReference type="EMBL" id="JAJGCB010000004">
    <property type="protein sequence ID" value="KAJ8993062.1"/>
    <property type="molecule type" value="Genomic_DNA"/>
</dbReference>
<evidence type="ECO:0000313" key="2">
    <source>
        <dbReference type="Proteomes" id="UP001161757"/>
    </source>
</evidence>
<comment type="caution">
    <text evidence="1">The sequence shown here is derived from an EMBL/GenBank/DDBJ whole genome shotgun (WGS) entry which is preliminary data.</text>
</comment>
<protein>
    <submittedName>
        <fullName evidence="1">Uncharacterized protein</fullName>
    </submittedName>
</protein>
<evidence type="ECO:0000313" key="1">
    <source>
        <dbReference type="EMBL" id="KAJ8993062.1"/>
    </source>
</evidence>
<dbReference type="AlphaFoldDB" id="A0AAN6IWB8"/>